<dbReference type="SUPFAM" id="SSF69989">
    <property type="entry name" value="C-terminal domain of PLC-beta"/>
    <property type="match status" value="1"/>
</dbReference>
<dbReference type="FunFam" id="2.60.40.150:FF:000008">
    <property type="entry name" value="1-phosphatidylinositol 4,5-bisphosphate phosphodiesterase"/>
    <property type="match status" value="1"/>
</dbReference>
<dbReference type="InterPro" id="IPR035892">
    <property type="entry name" value="C2_domain_sf"/>
</dbReference>
<proteinExistence type="predicted"/>
<evidence type="ECO:0000256" key="2">
    <source>
        <dbReference type="ARBA" id="ARBA00022801"/>
    </source>
</evidence>
<keyword evidence="5" id="KW-0807">Transducer</keyword>
<keyword evidence="7" id="KW-0106">Calcium</keyword>
<dbReference type="AlphaFoldDB" id="A0A267FHQ5"/>
<dbReference type="GO" id="GO:0005509">
    <property type="term" value="F:calcium ion binding"/>
    <property type="evidence" value="ECO:0007669"/>
    <property type="project" value="InterPro"/>
</dbReference>
<evidence type="ECO:0000313" key="12">
    <source>
        <dbReference type="EMBL" id="PAA73320.1"/>
    </source>
</evidence>
<name>A0A267FHQ5_9PLAT</name>
<dbReference type="PANTHER" id="PTHR10336">
    <property type="entry name" value="PHOSPHOINOSITIDE-SPECIFIC PHOSPHOLIPASE C FAMILY PROTEIN"/>
    <property type="match status" value="1"/>
</dbReference>
<dbReference type="InterPro" id="IPR000008">
    <property type="entry name" value="C2_dom"/>
</dbReference>
<dbReference type="InterPro" id="IPR011992">
    <property type="entry name" value="EF-hand-dom_pair"/>
</dbReference>
<dbReference type="SMART" id="SM00148">
    <property type="entry name" value="PLCXc"/>
    <property type="match status" value="1"/>
</dbReference>
<dbReference type="EC" id="3.1.4.11" evidence="1 8"/>
<dbReference type="PRINTS" id="PR00390">
    <property type="entry name" value="PHPHLIPASEC"/>
</dbReference>
<dbReference type="Gene3D" id="2.30.29.240">
    <property type="match status" value="1"/>
</dbReference>
<comment type="catalytic activity">
    <reaction evidence="8">
        <text>a 1,2-diacyl-sn-glycero-3-phospho-(1D-myo-inositol-4,5-bisphosphate) + H2O = 1D-myo-inositol 1,4,5-trisphosphate + a 1,2-diacyl-sn-glycerol + H(+)</text>
        <dbReference type="Rhea" id="RHEA:33179"/>
        <dbReference type="ChEBI" id="CHEBI:15377"/>
        <dbReference type="ChEBI" id="CHEBI:15378"/>
        <dbReference type="ChEBI" id="CHEBI:17815"/>
        <dbReference type="ChEBI" id="CHEBI:58456"/>
        <dbReference type="ChEBI" id="CHEBI:203600"/>
        <dbReference type="EC" id="3.1.4.11"/>
    </reaction>
</comment>
<protein>
    <recommendedName>
        <fullName evidence="1 8">Phosphoinositide phospholipase C</fullName>
        <ecNumber evidence="1 8">3.1.4.11</ecNumber>
    </recommendedName>
</protein>
<keyword evidence="4 8" id="KW-0443">Lipid metabolism</keyword>
<evidence type="ECO:0000256" key="9">
    <source>
        <dbReference type="SAM" id="Coils"/>
    </source>
</evidence>
<dbReference type="GO" id="GO:0016042">
    <property type="term" value="P:lipid catabolic process"/>
    <property type="evidence" value="ECO:0007669"/>
    <property type="project" value="UniProtKB-KW"/>
</dbReference>
<keyword evidence="3 8" id="KW-0442">Lipid degradation</keyword>
<dbReference type="InterPro" id="IPR053945">
    <property type="entry name" value="PLCB1-4-like_EFh"/>
</dbReference>
<evidence type="ECO:0000256" key="3">
    <source>
        <dbReference type="ARBA" id="ARBA00022963"/>
    </source>
</evidence>
<keyword evidence="9" id="KW-0175">Coiled coil</keyword>
<dbReference type="Pfam" id="PF22631">
    <property type="entry name" value="PLCB1-4-like_EFh"/>
    <property type="match status" value="1"/>
</dbReference>
<dbReference type="SUPFAM" id="SSF51695">
    <property type="entry name" value="PLC-like phosphodiesterases"/>
    <property type="match status" value="1"/>
</dbReference>
<dbReference type="Gene3D" id="1.20.1230.10">
    <property type="entry name" value="Phospholipase C beta, distal C-terminal domain"/>
    <property type="match status" value="1"/>
</dbReference>
<dbReference type="STRING" id="282301.A0A267FHQ5"/>
<dbReference type="GO" id="GO:0007186">
    <property type="term" value="P:G protein-coupled receptor signaling pathway"/>
    <property type="evidence" value="ECO:0007669"/>
    <property type="project" value="TreeGrafter"/>
</dbReference>
<dbReference type="Pfam" id="PF00387">
    <property type="entry name" value="PI-PLC-Y"/>
    <property type="match status" value="1"/>
</dbReference>
<dbReference type="SMART" id="SM00239">
    <property type="entry name" value="C2"/>
    <property type="match status" value="1"/>
</dbReference>
<dbReference type="InterPro" id="IPR042531">
    <property type="entry name" value="PLC-beta_C_sf"/>
</dbReference>
<dbReference type="Gene3D" id="2.60.40.150">
    <property type="entry name" value="C2 domain"/>
    <property type="match status" value="1"/>
</dbReference>
<accession>A0A267FHQ5</accession>
<evidence type="ECO:0000256" key="6">
    <source>
        <dbReference type="PIRSR" id="PIRSR000956-1"/>
    </source>
</evidence>
<dbReference type="SUPFAM" id="SSF50729">
    <property type="entry name" value="PH domain-like"/>
    <property type="match status" value="1"/>
</dbReference>
<sequence>LASRYGGLGLLQLPAPMADARPALYASQLKQVAVSKLLIDGSKFICWTEDSTGPQAVTLKVDPKGHVLYWRDGSGEIECLEIAWIRDTRTGRSARIPKETKIREACGFFGSSEALIEDRTVTISYGLDLVNIQWINFVAASKNVAQEWSSQLFRYATNSFVNNPSFYDMLERSWTKLSVSRDADNLIALKTIYKLFAHHKDDKKRVEKALETCCLLTAKKDSVDAKEFTFDAFLRFYTCLCPRTDIDQICIDLNPACKTQPVPYITKSQVIWLLNEKQRDPRLNEIIYPYANEAKARELIAKFEPDNAFVEKDQLSSRGLHAYLISTDNNVVPLEKLDLSQDMEQPLAHYFINSSHNTYLSGHQLTGKSSVELYRQVLLTGCRCVELDCWDGKGAEEEPIITHGYTMCSEVPFRETMEAIAESAFKVSDYPVILSFENHCSPKQQAKMVKLIKDYLGDRLLSQPLDSHPLKPGVPLPSPQSLRGKFLIKNKKRDFKKSAKQSEPSVEYPISHQVNVDMEDLPVARDAATAALSGQAAEEFPYEDEEDPELRKLREEAGEVKEEKPMMAKEPVMLSEISALVNYIEPAPFYSFEYALKKNVSYECCSIAETNATNLLKESPEDFVNFNKRQLSRIYPKGTRVDSSNYMPQLFWNAGCQMVALNFQTPDLGLQLNMGIFQYQKSCGYLLKPEFMRRSDRRFDPFSESTVDGIVANSLSLRVISGYFLSERRVGTFVELEMFGLPADTVRRRFRTRTVPGNGINPAYSQEPFVFKKVVLPQLAAIRIAACEESGRVIGQRILPVDSLRPGYRHIPLFSDFMQPLSLATLFVCISVNDYVSNAFAELAAALANPIHYLSQKDKHQQQLMVLTDDFDAESHQEHWSEAPMSLATSIPATVAPELPDSGVGSSASAGDQQLLSAVEAPGQQGGPTTPRSAARGILAAQRFCAAEAAAAAAVSSATPTGPSTPTSSPGALFAAFAFATGGCAGAGGGSKPTATLQETATLKKPSLEDLLADKKYKKLLHRCEKELQALVKKHQKETMLLQAKHRLSQPRRYSSDENLRSGRMAVTAATAAASRPPRTVEQAAEARLQAEQQRAAELELRTKQLESLRAQLERSLAAAVAASEKQLEALRQHELATLKKSQERQRNLEGRELTRLYKDKAELKEVRKEFQQKQISAAVLERQAMDSLHRRRDRELSEHNDRLKSEVQRFIAELAGNLEAGRSAHQLENQMPANSTSTSALMAASAAAAAGPSPRLGRSGATAGKSLPCTPHHRRV</sequence>
<evidence type="ECO:0000259" key="11">
    <source>
        <dbReference type="PROSITE" id="PS50008"/>
    </source>
</evidence>
<dbReference type="InterPro" id="IPR001192">
    <property type="entry name" value="PI-PLC_fam"/>
</dbReference>
<dbReference type="Pfam" id="PF00388">
    <property type="entry name" value="PI-PLC-X"/>
    <property type="match status" value="1"/>
</dbReference>
<dbReference type="SUPFAM" id="SSF47473">
    <property type="entry name" value="EF-hand"/>
    <property type="match status" value="1"/>
</dbReference>
<feature type="coiled-coil region" evidence="9">
    <location>
        <begin position="1154"/>
        <end position="1184"/>
    </location>
</feature>
<feature type="active site" evidence="6">
    <location>
        <position position="403"/>
    </location>
</feature>
<dbReference type="CDD" id="cd13361">
    <property type="entry name" value="PH_PLC_beta"/>
    <property type="match status" value="1"/>
</dbReference>
<dbReference type="InterPro" id="IPR017946">
    <property type="entry name" value="PLC-like_Pdiesterase_TIM-brl"/>
</dbReference>
<feature type="active site" evidence="6">
    <location>
        <position position="356"/>
    </location>
</feature>
<reference evidence="12 13" key="1">
    <citation type="submission" date="2017-06" db="EMBL/GenBank/DDBJ databases">
        <title>A platform for efficient transgenesis in Macrostomum lignano, a flatworm model organism for stem cell research.</title>
        <authorList>
            <person name="Berezikov E."/>
        </authorList>
    </citation>
    <scope>NUCLEOTIDE SEQUENCE [LARGE SCALE GENOMIC DNA]</scope>
    <source>
        <strain evidence="12">DV1</strain>
        <tissue evidence="12">Whole organism</tissue>
    </source>
</reference>
<dbReference type="GO" id="GO:0048015">
    <property type="term" value="P:phosphatidylinositol-mediated signaling"/>
    <property type="evidence" value="ECO:0007669"/>
    <property type="project" value="TreeGrafter"/>
</dbReference>
<dbReference type="SMART" id="SM00149">
    <property type="entry name" value="PLCYc"/>
    <property type="match status" value="1"/>
</dbReference>
<feature type="binding site" evidence="7">
    <location>
        <position position="388"/>
    </location>
    <ligand>
        <name>Ca(2+)</name>
        <dbReference type="ChEBI" id="CHEBI:29108"/>
    </ligand>
</feature>
<gene>
    <name evidence="12" type="ORF">BOX15_Mlig033595g1</name>
</gene>
<evidence type="ECO:0000256" key="5">
    <source>
        <dbReference type="ARBA" id="ARBA00023224"/>
    </source>
</evidence>
<keyword evidence="13" id="KW-1185">Reference proteome</keyword>
<dbReference type="SUPFAM" id="SSF49562">
    <property type="entry name" value="C2 domain (Calcium/lipid-binding domain, CaLB)"/>
    <property type="match status" value="1"/>
</dbReference>
<keyword evidence="2 8" id="KW-0378">Hydrolase</keyword>
<keyword evidence="7" id="KW-0479">Metal-binding</keyword>
<dbReference type="OrthoDB" id="269822at2759"/>
<dbReference type="InterPro" id="IPR001711">
    <property type="entry name" value="PLipase_C_Pinositol-sp_Y"/>
</dbReference>
<evidence type="ECO:0000256" key="10">
    <source>
        <dbReference type="SAM" id="MobiDB-lite"/>
    </source>
</evidence>
<dbReference type="PROSITE" id="PS50008">
    <property type="entry name" value="PIPLC_Y_DOMAIN"/>
    <property type="match status" value="1"/>
</dbReference>
<evidence type="ECO:0000256" key="8">
    <source>
        <dbReference type="RuleBase" id="RU361133"/>
    </source>
</evidence>
<organism evidence="12 13">
    <name type="scientific">Macrostomum lignano</name>
    <dbReference type="NCBI Taxonomy" id="282301"/>
    <lineage>
        <taxon>Eukaryota</taxon>
        <taxon>Metazoa</taxon>
        <taxon>Spiralia</taxon>
        <taxon>Lophotrochozoa</taxon>
        <taxon>Platyhelminthes</taxon>
        <taxon>Rhabditophora</taxon>
        <taxon>Macrostomorpha</taxon>
        <taxon>Macrostomida</taxon>
        <taxon>Macrostomidae</taxon>
        <taxon>Macrostomum</taxon>
    </lineage>
</organism>
<dbReference type="Proteomes" id="UP000215902">
    <property type="component" value="Unassembled WGS sequence"/>
</dbReference>
<dbReference type="GO" id="GO:0004435">
    <property type="term" value="F:phosphatidylinositol-4,5-bisphosphate phospholipase C activity"/>
    <property type="evidence" value="ECO:0007669"/>
    <property type="project" value="UniProtKB-EC"/>
</dbReference>
<dbReference type="EMBL" id="NIVC01001019">
    <property type="protein sequence ID" value="PAA73320.1"/>
    <property type="molecule type" value="Genomic_DNA"/>
</dbReference>
<feature type="binding site" evidence="7">
    <location>
        <position position="357"/>
    </location>
    <ligand>
        <name>Ca(2+)</name>
        <dbReference type="ChEBI" id="CHEBI:29108"/>
    </ligand>
</feature>
<feature type="non-terminal residue" evidence="12">
    <location>
        <position position="1"/>
    </location>
</feature>
<dbReference type="Pfam" id="PF17787">
    <property type="entry name" value="PH_14"/>
    <property type="match status" value="1"/>
</dbReference>
<evidence type="ECO:0000256" key="7">
    <source>
        <dbReference type="PIRSR" id="PIRSR000956-2"/>
    </source>
</evidence>
<dbReference type="PIRSF" id="PIRSF000956">
    <property type="entry name" value="PLC-beta"/>
    <property type="match status" value="1"/>
</dbReference>
<dbReference type="InterPro" id="IPR016280">
    <property type="entry name" value="PLC-beta"/>
</dbReference>
<dbReference type="InterPro" id="IPR000909">
    <property type="entry name" value="PLipase_C_PInositol-sp_X_dom"/>
</dbReference>
<feature type="region of interest" description="Disordered" evidence="10">
    <location>
        <begin position="1246"/>
        <end position="1277"/>
    </location>
</feature>
<feature type="binding site" evidence="7">
    <location>
        <position position="386"/>
    </location>
    <ligand>
        <name>Ca(2+)</name>
        <dbReference type="ChEBI" id="CHEBI:29108"/>
    </ligand>
</feature>
<dbReference type="Gene3D" id="3.20.20.190">
    <property type="entry name" value="Phosphatidylinositol (PI) phosphodiesterase"/>
    <property type="match status" value="1"/>
</dbReference>
<comment type="caution">
    <text evidence="12">The sequence shown here is derived from an EMBL/GenBank/DDBJ whole genome shotgun (WGS) entry which is preliminary data.</text>
</comment>
<dbReference type="InterPro" id="IPR037862">
    <property type="entry name" value="PLC-beta_PH"/>
</dbReference>
<dbReference type="GO" id="GO:0005737">
    <property type="term" value="C:cytoplasm"/>
    <property type="evidence" value="ECO:0007669"/>
    <property type="project" value="TreeGrafter"/>
</dbReference>
<feature type="coiled-coil region" evidence="9">
    <location>
        <begin position="1082"/>
        <end position="1126"/>
    </location>
</feature>
<evidence type="ECO:0000313" key="13">
    <source>
        <dbReference type="Proteomes" id="UP000215902"/>
    </source>
</evidence>
<evidence type="ECO:0000256" key="4">
    <source>
        <dbReference type="ARBA" id="ARBA00023098"/>
    </source>
</evidence>
<dbReference type="PANTHER" id="PTHR10336:SF149">
    <property type="entry name" value="1-PHOSPHATIDYLINOSITOL 4,5-BISPHOSPHATE PHOSPHODIESTERASE CLASSES I AND II"/>
    <property type="match status" value="1"/>
</dbReference>
<dbReference type="CDD" id="cd00275">
    <property type="entry name" value="C2_PLC_like"/>
    <property type="match status" value="1"/>
</dbReference>
<dbReference type="GO" id="GO:0051209">
    <property type="term" value="P:release of sequestered calcium ion into cytosol"/>
    <property type="evidence" value="ECO:0007669"/>
    <property type="project" value="TreeGrafter"/>
</dbReference>
<dbReference type="GO" id="GO:0046488">
    <property type="term" value="P:phosphatidylinositol metabolic process"/>
    <property type="evidence" value="ECO:0007669"/>
    <property type="project" value="TreeGrafter"/>
</dbReference>
<dbReference type="PROSITE" id="PS50007">
    <property type="entry name" value="PIPLC_X_DOMAIN"/>
    <property type="match status" value="1"/>
</dbReference>
<feature type="binding site" evidence="7">
    <location>
        <position position="437"/>
    </location>
    <ligand>
        <name>Ca(2+)</name>
        <dbReference type="ChEBI" id="CHEBI:29108"/>
    </ligand>
</feature>
<dbReference type="CDD" id="cd08591">
    <property type="entry name" value="PI-PLCc_beta"/>
    <property type="match status" value="1"/>
</dbReference>
<comment type="cofactor">
    <cofactor evidence="7">
        <name>Ca(2+)</name>
        <dbReference type="ChEBI" id="CHEBI:29108"/>
    </cofactor>
    <text evidence="7">Binds 1 Ca(2+) ion per subunit.</text>
</comment>
<feature type="domain" description="PI-PLC Y-box" evidence="11">
    <location>
        <begin position="577"/>
        <end position="693"/>
    </location>
</feature>
<evidence type="ECO:0000256" key="1">
    <source>
        <dbReference type="ARBA" id="ARBA00012368"/>
    </source>
</evidence>
<dbReference type="Gene3D" id="1.10.238.10">
    <property type="entry name" value="EF-hand"/>
    <property type="match status" value="1"/>
</dbReference>